<accession>A0A922IBK8</accession>
<dbReference type="AlphaFoldDB" id="A0A922IBK8"/>
<evidence type="ECO:0000313" key="2">
    <source>
        <dbReference type="Proteomes" id="UP000790347"/>
    </source>
</evidence>
<proteinExistence type="predicted"/>
<reference evidence="1" key="1">
    <citation type="submission" date="2013-05" db="EMBL/GenBank/DDBJ databases">
        <authorList>
            <person name="Yim A.K.Y."/>
            <person name="Chan T.F."/>
            <person name="Ji K.M."/>
            <person name="Liu X.Y."/>
            <person name="Zhou J.W."/>
            <person name="Li R.Q."/>
            <person name="Yang K.Y."/>
            <person name="Li J."/>
            <person name="Li M."/>
            <person name="Law P.T.W."/>
            <person name="Wu Y.L."/>
            <person name="Cai Z.L."/>
            <person name="Qin H."/>
            <person name="Bao Y."/>
            <person name="Leung R.K.K."/>
            <person name="Ng P.K.S."/>
            <person name="Zou J."/>
            <person name="Zhong X.J."/>
            <person name="Ran P.X."/>
            <person name="Zhong N.S."/>
            <person name="Liu Z.G."/>
            <person name="Tsui S.K.W."/>
        </authorList>
    </citation>
    <scope>NUCLEOTIDE SEQUENCE</scope>
    <source>
        <strain evidence="1">Derf</strain>
        <tissue evidence="1">Whole organism</tissue>
    </source>
</reference>
<organism evidence="1 2">
    <name type="scientific">Dermatophagoides farinae</name>
    <name type="common">American house dust mite</name>
    <dbReference type="NCBI Taxonomy" id="6954"/>
    <lineage>
        <taxon>Eukaryota</taxon>
        <taxon>Metazoa</taxon>
        <taxon>Ecdysozoa</taxon>
        <taxon>Arthropoda</taxon>
        <taxon>Chelicerata</taxon>
        <taxon>Arachnida</taxon>
        <taxon>Acari</taxon>
        <taxon>Acariformes</taxon>
        <taxon>Sarcoptiformes</taxon>
        <taxon>Astigmata</taxon>
        <taxon>Psoroptidia</taxon>
        <taxon>Analgoidea</taxon>
        <taxon>Pyroglyphidae</taxon>
        <taxon>Dermatophagoidinae</taxon>
        <taxon>Dermatophagoides</taxon>
    </lineage>
</organism>
<gene>
    <name evidence="1" type="ORF">DERF_002009</name>
</gene>
<dbReference type="Proteomes" id="UP000790347">
    <property type="component" value="Unassembled WGS sequence"/>
</dbReference>
<name>A0A922IBK8_DERFA</name>
<reference evidence="1" key="2">
    <citation type="journal article" date="2022" name="Res Sq">
        <title>Comparative Genomics Reveals Insights into the Divergent Evolution of Astigmatic Mites and Household Pest Adaptations.</title>
        <authorList>
            <person name="Xiong Q."/>
            <person name="Wan A.T.-Y."/>
            <person name="Liu X.-Y."/>
            <person name="Fung C.S.-H."/>
            <person name="Xiao X."/>
            <person name="Malainual N."/>
            <person name="Hou J."/>
            <person name="Wang L."/>
            <person name="Wang M."/>
            <person name="Yang K."/>
            <person name="Cui Y."/>
            <person name="Leung E."/>
            <person name="Nong W."/>
            <person name="Shin S.-K."/>
            <person name="Au S."/>
            <person name="Jeong K.Y."/>
            <person name="Chew F.T."/>
            <person name="Hui J."/>
            <person name="Leung T.F."/>
            <person name="Tungtrongchitr A."/>
            <person name="Zhong N."/>
            <person name="Liu Z."/>
            <person name="Tsui S."/>
        </authorList>
    </citation>
    <scope>NUCLEOTIDE SEQUENCE</scope>
    <source>
        <strain evidence="1">Derf</strain>
        <tissue evidence="1">Whole organism</tissue>
    </source>
</reference>
<protein>
    <submittedName>
        <fullName evidence="1">Uncharacterized protein</fullName>
    </submittedName>
</protein>
<sequence>MKIMNHFILETYNNEMMNIKQYFYCPHFDLMSCPCNDESFVSSSSLRNSGRIEEKKYQNEKKGWSIFLIEKRMKLFAIVIV</sequence>
<evidence type="ECO:0000313" key="1">
    <source>
        <dbReference type="EMBL" id="KAH9528035.1"/>
    </source>
</evidence>
<keyword evidence="2" id="KW-1185">Reference proteome</keyword>
<comment type="caution">
    <text evidence="1">The sequence shown here is derived from an EMBL/GenBank/DDBJ whole genome shotgun (WGS) entry which is preliminary data.</text>
</comment>
<dbReference type="EMBL" id="ASGP02000001">
    <property type="protein sequence ID" value="KAH9528035.1"/>
    <property type="molecule type" value="Genomic_DNA"/>
</dbReference>